<dbReference type="EMBL" id="DWVP01000013">
    <property type="protein sequence ID" value="HJC84977.1"/>
    <property type="molecule type" value="Genomic_DNA"/>
</dbReference>
<organism evidence="2 3">
    <name type="scientific">Candidatus Corynebacterium faecigallinarum</name>
    <dbReference type="NCBI Taxonomy" id="2838528"/>
    <lineage>
        <taxon>Bacteria</taxon>
        <taxon>Bacillati</taxon>
        <taxon>Actinomycetota</taxon>
        <taxon>Actinomycetes</taxon>
        <taxon>Mycobacteriales</taxon>
        <taxon>Corynebacteriaceae</taxon>
        <taxon>Corynebacterium</taxon>
    </lineage>
</organism>
<reference evidence="2" key="1">
    <citation type="journal article" date="2021" name="PeerJ">
        <title>Extensive microbial diversity within the chicken gut microbiome revealed by metagenomics and culture.</title>
        <authorList>
            <person name="Gilroy R."/>
            <person name="Ravi A."/>
            <person name="Getino M."/>
            <person name="Pursley I."/>
            <person name="Horton D.L."/>
            <person name="Alikhan N.F."/>
            <person name="Baker D."/>
            <person name="Gharbi K."/>
            <person name="Hall N."/>
            <person name="Watson M."/>
            <person name="Adriaenssens E.M."/>
            <person name="Foster-Nyarko E."/>
            <person name="Jarju S."/>
            <person name="Secka A."/>
            <person name="Antonio M."/>
            <person name="Oren A."/>
            <person name="Chaudhuri R.R."/>
            <person name="La Ragione R."/>
            <person name="Hildebrand F."/>
            <person name="Pallen M.J."/>
        </authorList>
    </citation>
    <scope>NUCLEOTIDE SEQUENCE</scope>
    <source>
        <strain evidence="2">ChiHjej13B12-4958</strain>
    </source>
</reference>
<comment type="caution">
    <text evidence="2">The sequence shown here is derived from an EMBL/GenBank/DDBJ whole genome shotgun (WGS) entry which is preliminary data.</text>
</comment>
<dbReference type="AlphaFoldDB" id="A0A9D2QGA1"/>
<name>A0A9D2QGA1_9CORY</name>
<evidence type="ECO:0000313" key="2">
    <source>
        <dbReference type="EMBL" id="HJC84977.1"/>
    </source>
</evidence>
<dbReference type="Proteomes" id="UP000823858">
    <property type="component" value="Unassembled WGS sequence"/>
</dbReference>
<feature type="compositionally biased region" description="Low complexity" evidence="1">
    <location>
        <begin position="84"/>
        <end position="128"/>
    </location>
</feature>
<protein>
    <submittedName>
        <fullName evidence="2">Uncharacterized protein</fullName>
    </submittedName>
</protein>
<gene>
    <name evidence="2" type="ORF">H9751_05450</name>
</gene>
<feature type="compositionally biased region" description="Low complexity" evidence="1">
    <location>
        <begin position="37"/>
        <end position="49"/>
    </location>
</feature>
<proteinExistence type="predicted"/>
<sequence length="128" mass="12999">MAATQTAFLNRKESTNMDINGLIEPFQQFADHLQGFPEQAQPAAEQPAQGTEGLESQQPATDGAENAPGSAPEAPQGEAPSEMPQGEAPADAPQAEAPADAPGEAPASENGENAASAESLLDSISSSL</sequence>
<evidence type="ECO:0000256" key="1">
    <source>
        <dbReference type="SAM" id="MobiDB-lite"/>
    </source>
</evidence>
<accession>A0A9D2QGA1</accession>
<feature type="region of interest" description="Disordered" evidence="1">
    <location>
        <begin position="1"/>
        <end position="128"/>
    </location>
</feature>
<reference evidence="2" key="2">
    <citation type="submission" date="2021-04" db="EMBL/GenBank/DDBJ databases">
        <authorList>
            <person name="Gilroy R."/>
        </authorList>
    </citation>
    <scope>NUCLEOTIDE SEQUENCE</scope>
    <source>
        <strain evidence="2">ChiHjej13B12-4958</strain>
    </source>
</reference>
<evidence type="ECO:0000313" key="3">
    <source>
        <dbReference type="Proteomes" id="UP000823858"/>
    </source>
</evidence>